<comment type="caution">
    <text evidence="11">The sequence shown here is derived from an EMBL/GenBank/DDBJ whole genome shotgun (WGS) entry which is preliminary data.</text>
</comment>
<evidence type="ECO:0000313" key="12">
    <source>
        <dbReference type="Proteomes" id="UP001183824"/>
    </source>
</evidence>
<feature type="compositionally biased region" description="Low complexity" evidence="8">
    <location>
        <begin position="89"/>
        <end position="106"/>
    </location>
</feature>
<organism evidence="11 12">
    <name type="scientific">Streptomyces doebereineriae</name>
    <dbReference type="NCBI Taxonomy" id="3075528"/>
    <lineage>
        <taxon>Bacteria</taxon>
        <taxon>Bacillati</taxon>
        <taxon>Actinomycetota</taxon>
        <taxon>Actinomycetes</taxon>
        <taxon>Kitasatosporales</taxon>
        <taxon>Streptomycetaceae</taxon>
        <taxon>Streptomyces</taxon>
    </lineage>
</organism>
<evidence type="ECO:0000256" key="2">
    <source>
        <dbReference type="ARBA" id="ARBA00022512"/>
    </source>
</evidence>
<feature type="domain" description="Chaplin" evidence="10">
    <location>
        <begin position="38"/>
        <end position="78"/>
    </location>
</feature>
<dbReference type="Pfam" id="PF03777">
    <property type="entry name" value="ChpA-C"/>
    <property type="match status" value="2"/>
</dbReference>
<keyword evidence="6 7" id="KW-0034">Amyloid</keyword>
<gene>
    <name evidence="11" type="ORF">RNB18_43450</name>
</gene>
<evidence type="ECO:0000256" key="3">
    <source>
        <dbReference type="ARBA" id="ARBA00022525"/>
    </source>
</evidence>
<evidence type="ECO:0000313" key="11">
    <source>
        <dbReference type="EMBL" id="MDT0486947.1"/>
    </source>
</evidence>
<dbReference type="InterPro" id="IPR005528">
    <property type="entry name" value="ChpA-H"/>
</dbReference>
<dbReference type="EMBL" id="JAVREZ010000024">
    <property type="protein sequence ID" value="MDT0486947.1"/>
    <property type="molecule type" value="Genomic_DNA"/>
</dbReference>
<evidence type="ECO:0000256" key="9">
    <source>
        <dbReference type="SAM" id="SignalP"/>
    </source>
</evidence>
<feature type="signal peptide" evidence="9">
    <location>
        <begin position="1"/>
        <end position="27"/>
    </location>
</feature>
<evidence type="ECO:0000256" key="5">
    <source>
        <dbReference type="ARBA" id="ARBA00022889"/>
    </source>
</evidence>
<evidence type="ECO:0000256" key="7">
    <source>
        <dbReference type="PROSITE-ProRule" id="PRU01232"/>
    </source>
</evidence>
<evidence type="ECO:0000256" key="6">
    <source>
        <dbReference type="ARBA" id="ARBA00023087"/>
    </source>
</evidence>
<keyword evidence="5" id="KW-0130">Cell adhesion</keyword>
<reference evidence="12" key="1">
    <citation type="submission" date="2023-07" db="EMBL/GenBank/DDBJ databases">
        <title>30 novel species of actinomycetes from the DSMZ collection.</title>
        <authorList>
            <person name="Nouioui I."/>
        </authorList>
    </citation>
    <scope>NUCLEOTIDE SEQUENCE [LARGE SCALE GENOMIC DNA]</scope>
    <source>
        <strain evidence="12">DSM 41640</strain>
    </source>
</reference>
<name>A0ABU2VN23_9ACTN</name>
<sequence length="231" mass="22791">MKRAIRNSVIAVAVASGAMAVAGPAQADSTADGSAEGSPGLISGNGVQLPVDVPVNVCGNTLNVVGLLNPAMGNRCANEDGKAGHGKSSEAPGGAAAHGSAHDSPGVVSGNNVQLPVDLPVNLTGNSANLVGIGNPAFGNESVNGPVDRPNESEDRSVPSTPRVPHQPSHPGKAHSAPEGSPAVVQPEAAATLAHTGSDNPWVPSVASLALLTAGAVLYRRSRSSVGSRQG</sequence>
<dbReference type="RefSeq" id="WP_311719661.1">
    <property type="nucleotide sequence ID" value="NZ_JAVREZ010000024.1"/>
</dbReference>
<evidence type="ECO:0000256" key="8">
    <source>
        <dbReference type="SAM" id="MobiDB-lite"/>
    </source>
</evidence>
<proteinExistence type="predicted"/>
<protein>
    <submittedName>
        <fullName evidence="11">Chaplin</fullName>
    </submittedName>
</protein>
<evidence type="ECO:0000256" key="4">
    <source>
        <dbReference type="ARBA" id="ARBA00022729"/>
    </source>
</evidence>
<feature type="chain" id="PRO_5047375867" evidence="9">
    <location>
        <begin position="28"/>
        <end position="231"/>
    </location>
</feature>
<dbReference type="Proteomes" id="UP001183824">
    <property type="component" value="Unassembled WGS sequence"/>
</dbReference>
<keyword evidence="3" id="KW-0964">Secreted</keyword>
<evidence type="ECO:0000259" key="10">
    <source>
        <dbReference type="PROSITE" id="PS51884"/>
    </source>
</evidence>
<dbReference type="PROSITE" id="PS51884">
    <property type="entry name" value="CHAPLIN"/>
    <property type="match status" value="2"/>
</dbReference>
<feature type="region of interest" description="Disordered" evidence="8">
    <location>
        <begin position="79"/>
        <end position="112"/>
    </location>
</feature>
<comment type="subcellular location">
    <subcellularLocation>
        <location evidence="1">Secreted</location>
        <location evidence="1">Cell wall</location>
    </subcellularLocation>
</comment>
<keyword evidence="4 9" id="KW-0732">Signal</keyword>
<feature type="region of interest" description="Disordered" evidence="8">
    <location>
        <begin position="138"/>
        <end position="203"/>
    </location>
</feature>
<keyword evidence="2" id="KW-0134">Cell wall</keyword>
<evidence type="ECO:0000256" key="1">
    <source>
        <dbReference type="ARBA" id="ARBA00004191"/>
    </source>
</evidence>
<feature type="domain" description="Chaplin" evidence="10">
    <location>
        <begin position="104"/>
        <end position="144"/>
    </location>
</feature>
<accession>A0ABU2VN23</accession>
<dbReference type="NCBIfam" id="TIGR01167">
    <property type="entry name" value="LPXTG_anchor"/>
    <property type="match status" value="1"/>
</dbReference>
<keyword evidence="12" id="KW-1185">Reference proteome</keyword>